<proteinExistence type="inferred from homology"/>
<dbReference type="EMBL" id="NRSZ01000533">
    <property type="protein sequence ID" value="PNY26571.1"/>
    <property type="molecule type" value="Genomic_DNA"/>
</dbReference>
<dbReference type="InterPro" id="IPR044861">
    <property type="entry name" value="IPNS-like_FE2OG_OXY"/>
</dbReference>
<evidence type="ECO:0000256" key="3">
    <source>
        <dbReference type="ARBA" id="ARBA00023002"/>
    </source>
</evidence>
<dbReference type="OrthoDB" id="10248513at2759"/>
<evidence type="ECO:0000313" key="8">
    <source>
        <dbReference type="Proteomes" id="UP000236621"/>
    </source>
</evidence>
<gene>
    <name evidence="7" type="ORF">TCAP_03514</name>
</gene>
<evidence type="ECO:0000313" key="7">
    <source>
        <dbReference type="EMBL" id="PNY26571.1"/>
    </source>
</evidence>
<feature type="compositionally biased region" description="Basic and acidic residues" evidence="5">
    <location>
        <begin position="7"/>
        <end position="18"/>
    </location>
</feature>
<organism evidence="7 8">
    <name type="scientific">Tolypocladium capitatum</name>
    <dbReference type="NCBI Taxonomy" id="45235"/>
    <lineage>
        <taxon>Eukaryota</taxon>
        <taxon>Fungi</taxon>
        <taxon>Dikarya</taxon>
        <taxon>Ascomycota</taxon>
        <taxon>Pezizomycotina</taxon>
        <taxon>Sordariomycetes</taxon>
        <taxon>Hypocreomycetidae</taxon>
        <taxon>Hypocreales</taxon>
        <taxon>Ophiocordycipitaceae</taxon>
        <taxon>Tolypocladium</taxon>
    </lineage>
</organism>
<accession>A0A2K3QGC7</accession>
<keyword evidence="3" id="KW-0560">Oxidoreductase</keyword>
<evidence type="ECO:0000256" key="2">
    <source>
        <dbReference type="ARBA" id="ARBA00022723"/>
    </source>
</evidence>
<dbReference type="SUPFAM" id="SSF51197">
    <property type="entry name" value="Clavaminate synthase-like"/>
    <property type="match status" value="1"/>
</dbReference>
<protein>
    <recommendedName>
        <fullName evidence="6">Isopenicillin N synthase-like Fe(2+) 2OG dioxygenase domain-containing protein</fullName>
    </recommendedName>
</protein>
<reference evidence="7 8" key="1">
    <citation type="submission" date="2017-08" db="EMBL/GenBank/DDBJ databases">
        <title>Harnessing the power of phylogenomics to disentangle the directionality and signatures of interkingdom host jumping in the parasitic fungal genus Tolypocladium.</title>
        <authorList>
            <person name="Quandt C.A."/>
            <person name="Patterson W."/>
            <person name="Spatafora J.W."/>
        </authorList>
    </citation>
    <scope>NUCLEOTIDE SEQUENCE [LARGE SCALE GENOMIC DNA]</scope>
    <source>
        <strain evidence="7 8">CBS 113982</strain>
    </source>
</reference>
<evidence type="ECO:0000256" key="5">
    <source>
        <dbReference type="SAM" id="MobiDB-lite"/>
    </source>
</evidence>
<feature type="region of interest" description="Disordered" evidence="5">
    <location>
        <begin position="1"/>
        <end position="41"/>
    </location>
</feature>
<keyword evidence="8" id="KW-1185">Reference proteome</keyword>
<evidence type="ECO:0000259" key="6">
    <source>
        <dbReference type="Pfam" id="PF03171"/>
    </source>
</evidence>
<evidence type="ECO:0000256" key="4">
    <source>
        <dbReference type="ARBA" id="ARBA00023004"/>
    </source>
</evidence>
<dbReference type="FunFam" id="2.60.120.330:FF:000039">
    <property type="entry name" value="Unplaced genomic scaffold supercont1.13, whole genome shotgun sequence"/>
    <property type="match status" value="1"/>
</dbReference>
<feature type="domain" description="Isopenicillin N synthase-like Fe(2+) 2OG dioxygenase" evidence="6">
    <location>
        <begin position="308"/>
        <end position="409"/>
    </location>
</feature>
<dbReference type="GO" id="GO:0046872">
    <property type="term" value="F:metal ion binding"/>
    <property type="evidence" value="ECO:0007669"/>
    <property type="project" value="UniProtKB-KW"/>
</dbReference>
<feature type="region of interest" description="Disordered" evidence="5">
    <location>
        <begin position="65"/>
        <end position="92"/>
    </location>
</feature>
<evidence type="ECO:0000256" key="1">
    <source>
        <dbReference type="ARBA" id="ARBA00008056"/>
    </source>
</evidence>
<dbReference type="PANTHER" id="PTHR10209:SF874">
    <property type="entry name" value="2-OXOGLUTARATE (2OG) AND FE(II)-DEPENDENT OXYGENASE SUPERFAMILY PROTEIN"/>
    <property type="match status" value="1"/>
</dbReference>
<dbReference type="Pfam" id="PF03171">
    <property type="entry name" value="2OG-FeII_Oxy"/>
    <property type="match status" value="1"/>
</dbReference>
<comment type="similarity">
    <text evidence="1">Belongs to the iron/ascorbate-dependent oxidoreductase family.</text>
</comment>
<keyword evidence="4" id="KW-0408">Iron</keyword>
<dbReference type="AlphaFoldDB" id="A0A2K3QGC7"/>
<sequence>MCVGVVNKRDLPAAETHRPAPGSVHKQAHASGRRRTNPWSPTYTLDLEKPVTLLLFFPFHTPPDRQPLDASKLKPNTTPHTQPPPIMDPSQQQSMNLPVIDLDVYLNQPRDSAEAREECAKAADALITYGALVLHDSRVASQDNETFLDLLEDYFAQPAEELRKDERPELSYQIGVTLEKTERPKCAVDEPCLDVIRRLHPSQRPLDIMGHSPDPKCRFFWRMAEPPPYDTQFPGLNAANITPEAPHIRDRWAPTMDLWGRSMTNAVSKLSEMTAVGLGLPAEYFSDAGRYGPHLLAPTASDLQKYGDKDTILAGFHTDLNFLTIHGRSRYPGLNIWARNTGSRIPVKIPPGNYLLVQAGKQLEYSTGGLIKAGYHEVVVNEKTVETIERRKRECPDRPLVRISSTLFWHLNSDFDLAPVPHLAERAQRLRAEQAKLGRDEGEATVYPPVKVGHQVQGELKHIALMV</sequence>
<dbReference type="Proteomes" id="UP000236621">
    <property type="component" value="Unassembled WGS sequence"/>
</dbReference>
<dbReference type="Gene3D" id="2.60.120.330">
    <property type="entry name" value="B-lactam Antibiotic, Isopenicillin N Synthase, Chain"/>
    <property type="match status" value="1"/>
</dbReference>
<dbReference type="PANTHER" id="PTHR10209">
    <property type="entry name" value="OXIDOREDUCTASE, 2OG-FE II OXYGENASE FAMILY PROTEIN"/>
    <property type="match status" value="1"/>
</dbReference>
<dbReference type="GO" id="GO:0016491">
    <property type="term" value="F:oxidoreductase activity"/>
    <property type="evidence" value="ECO:0007669"/>
    <property type="project" value="UniProtKB-KW"/>
</dbReference>
<dbReference type="InterPro" id="IPR027443">
    <property type="entry name" value="IPNS-like_sf"/>
</dbReference>
<keyword evidence="2" id="KW-0479">Metal-binding</keyword>
<dbReference type="STRING" id="45235.A0A2K3QGC7"/>
<name>A0A2K3QGC7_9HYPO</name>
<feature type="compositionally biased region" description="Basic residues" evidence="5">
    <location>
        <begin position="26"/>
        <end position="36"/>
    </location>
</feature>
<comment type="caution">
    <text evidence="7">The sequence shown here is derived from an EMBL/GenBank/DDBJ whole genome shotgun (WGS) entry which is preliminary data.</text>
</comment>